<dbReference type="Pfam" id="PF13807">
    <property type="entry name" value="GNVR"/>
    <property type="match status" value="1"/>
</dbReference>
<proteinExistence type="inferred from homology"/>
<dbReference type="PANTHER" id="PTHR32309:SF13">
    <property type="entry name" value="FERRIC ENTEROBACTIN TRANSPORT PROTEIN FEPE"/>
    <property type="match status" value="1"/>
</dbReference>
<evidence type="ECO:0000256" key="16">
    <source>
        <dbReference type="SAM" id="Phobius"/>
    </source>
</evidence>
<comment type="similarity">
    <text evidence="2">Belongs to the CpsD/CapB family.</text>
</comment>
<dbReference type="InterPro" id="IPR005702">
    <property type="entry name" value="Wzc-like_C"/>
</dbReference>
<keyword evidence="6" id="KW-0997">Cell inner membrane</keyword>
<dbReference type="Pfam" id="PF13614">
    <property type="entry name" value="AAA_31"/>
    <property type="match status" value="1"/>
</dbReference>
<dbReference type="InterPro" id="IPR025669">
    <property type="entry name" value="AAA_dom"/>
</dbReference>
<dbReference type="InterPro" id="IPR027417">
    <property type="entry name" value="P-loop_NTPase"/>
</dbReference>
<evidence type="ECO:0000256" key="1">
    <source>
        <dbReference type="ARBA" id="ARBA00004429"/>
    </source>
</evidence>
<feature type="domain" description="Tyrosine-protein kinase G-rich" evidence="19">
    <location>
        <begin position="439"/>
        <end position="515"/>
    </location>
</feature>
<dbReference type="PANTHER" id="PTHR32309">
    <property type="entry name" value="TYROSINE-PROTEIN KINASE"/>
    <property type="match status" value="1"/>
</dbReference>
<feature type="transmembrane region" description="Helical" evidence="16">
    <location>
        <begin position="495"/>
        <end position="514"/>
    </location>
</feature>
<dbReference type="GO" id="GO:0005524">
    <property type="term" value="F:ATP binding"/>
    <property type="evidence" value="ECO:0007669"/>
    <property type="project" value="UniProtKB-KW"/>
</dbReference>
<dbReference type="KEGG" id="nmf:NMS_2713"/>
<evidence type="ECO:0000259" key="17">
    <source>
        <dbReference type="Pfam" id="PF02706"/>
    </source>
</evidence>
<dbReference type="Proteomes" id="UP000031760">
    <property type="component" value="Chromosome"/>
</dbReference>
<dbReference type="NCBIfam" id="TIGR01007">
    <property type="entry name" value="eps_fam"/>
    <property type="match status" value="1"/>
</dbReference>
<protein>
    <recommendedName>
        <fullName evidence="4">non-specific protein-tyrosine kinase</fullName>
        <ecNumber evidence="4">2.7.10.2</ecNumber>
    </recommendedName>
</protein>
<dbReference type="HOGENOM" id="CLU_009912_6_0_10"/>
<dbReference type="InterPro" id="IPR032807">
    <property type="entry name" value="GNVR"/>
</dbReference>
<dbReference type="EMBL" id="AP014548">
    <property type="protein sequence ID" value="BAO56722.1"/>
    <property type="molecule type" value="Genomic_DNA"/>
</dbReference>
<dbReference type="Gene3D" id="3.40.50.300">
    <property type="entry name" value="P-loop containing nucleotide triphosphate hydrolases"/>
    <property type="match status" value="1"/>
</dbReference>
<dbReference type="STRING" id="1454201.NMS_2713"/>
<evidence type="ECO:0000256" key="11">
    <source>
        <dbReference type="ARBA" id="ARBA00022840"/>
    </source>
</evidence>
<evidence type="ECO:0000259" key="18">
    <source>
        <dbReference type="Pfam" id="PF13614"/>
    </source>
</evidence>
<evidence type="ECO:0000256" key="9">
    <source>
        <dbReference type="ARBA" id="ARBA00022741"/>
    </source>
</evidence>
<feature type="domain" description="Polysaccharide chain length determinant N-terminal" evidence="17">
    <location>
        <begin position="24"/>
        <end position="107"/>
    </location>
</feature>
<evidence type="ECO:0000256" key="7">
    <source>
        <dbReference type="ARBA" id="ARBA00022679"/>
    </source>
</evidence>
<keyword evidence="5" id="KW-1003">Cell membrane</keyword>
<dbReference type="RefSeq" id="WP_041497227.1">
    <property type="nucleotide sequence ID" value="NZ_AP014548.1"/>
</dbReference>
<keyword evidence="10 20" id="KW-0418">Kinase</keyword>
<evidence type="ECO:0000256" key="4">
    <source>
        <dbReference type="ARBA" id="ARBA00011903"/>
    </source>
</evidence>
<dbReference type="InterPro" id="IPR050445">
    <property type="entry name" value="Bact_polysacc_biosynth/exp"/>
</dbReference>
<feature type="transmembrane region" description="Helical" evidence="16">
    <location>
        <begin position="26"/>
        <end position="46"/>
    </location>
</feature>
<dbReference type="EC" id="2.7.10.2" evidence="4"/>
<keyword evidence="14" id="KW-0829">Tyrosine-protein kinase</keyword>
<evidence type="ECO:0000256" key="13">
    <source>
        <dbReference type="ARBA" id="ARBA00023136"/>
    </source>
</evidence>
<accession>W8VXY2</accession>
<comment type="catalytic activity">
    <reaction evidence="15">
        <text>L-tyrosyl-[protein] + ATP = O-phospho-L-tyrosyl-[protein] + ADP + H(+)</text>
        <dbReference type="Rhea" id="RHEA:10596"/>
        <dbReference type="Rhea" id="RHEA-COMP:10136"/>
        <dbReference type="Rhea" id="RHEA-COMP:20101"/>
        <dbReference type="ChEBI" id="CHEBI:15378"/>
        <dbReference type="ChEBI" id="CHEBI:30616"/>
        <dbReference type="ChEBI" id="CHEBI:46858"/>
        <dbReference type="ChEBI" id="CHEBI:61978"/>
        <dbReference type="ChEBI" id="CHEBI:456216"/>
        <dbReference type="EC" id="2.7.10.2"/>
    </reaction>
</comment>
<evidence type="ECO:0000256" key="3">
    <source>
        <dbReference type="ARBA" id="ARBA00008883"/>
    </source>
</evidence>
<evidence type="ECO:0000256" key="15">
    <source>
        <dbReference type="ARBA" id="ARBA00051245"/>
    </source>
</evidence>
<evidence type="ECO:0000256" key="5">
    <source>
        <dbReference type="ARBA" id="ARBA00022475"/>
    </source>
</evidence>
<keyword evidence="11" id="KW-0067">ATP-binding</keyword>
<reference evidence="20 21" key="1">
    <citation type="journal article" date="2014" name="Proc. Natl. Acad. Sci. U.S.A.">
        <title>Functional characterization of flavobacteria rhodopsins reveals a unique class of light-driven chloride pump in bacteria.</title>
        <authorList>
            <person name="Yoshizawa S."/>
            <person name="Kumagai Y."/>
            <person name="Kim H."/>
            <person name="Ogura Y."/>
            <person name="Hayashi T."/>
            <person name="Iwasaki W."/>
            <person name="DeLong E.F."/>
            <person name="Kogure K."/>
        </authorList>
    </citation>
    <scope>NUCLEOTIDE SEQUENCE [LARGE SCALE GENOMIC DNA]</scope>
    <source>
        <strain evidence="20 21">S1-08</strain>
    </source>
</reference>
<dbReference type="AlphaFoldDB" id="W8VXY2"/>
<dbReference type="InterPro" id="IPR003856">
    <property type="entry name" value="LPS_length_determ_N"/>
</dbReference>
<keyword evidence="13 16" id="KW-0472">Membrane</keyword>
<keyword evidence="21" id="KW-1185">Reference proteome</keyword>
<name>W8VXY2_9FLAO</name>
<evidence type="ECO:0000259" key="19">
    <source>
        <dbReference type="Pfam" id="PF13807"/>
    </source>
</evidence>
<feature type="domain" description="AAA" evidence="18">
    <location>
        <begin position="587"/>
        <end position="727"/>
    </location>
</feature>
<keyword evidence="9" id="KW-0547">Nucleotide-binding</keyword>
<dbReference type="CDD" id="cd05387">
    <property type="entry name" value="BY-kinase"/>
    <property type="match status" value="1"/>
</dbReference>
<dbReference type="OrthoDB" id="9794577at2"/>
<organism evidence="20 21">
    <name type="scientific">Nonlabens marinus S1-08</name>
    <dbReference type="NCBI Taxonomy" id="1454201"/>
    <lineage>
        <taxon>Bacteria</taxon>
        <taxon>Pseudomonadati</taxon>
        <taxon>Bacteroidota</taxon>
        <taxon>Flavobacteriia</taxon>
        <taxon>Flavobacteriales</taxon>
        <taxon>Flavobacteriaceae</taxon>
        <taxon>Nonlabens</taxon>
    </lineage>
</organism>
<keyword evidence="8 16" id="KW-0812">Transmembrane</keyword>
<dbReference type="GO" id="GO:0005886">
    <property type="term" value="C:plasma membrane"/>
    <property type="evidence" value="ECO:0007669"/>
    <property type="project" value="UniProtKB-SubCell"/>
</dbReference>
<dbReference type="Pfam" id="PF02706">
    <property type="entry name" value="Wzz"/>
    <property type="match status" value="1"/>
</dbReference>
<evidence type="ECO:0000256" key="2">
    <source>
        <dbReference type="ARBA" id="ARBA00007316"/>
    </source>
</evidence>
<gene>
    <name evidence="20" type="ORF">NMS_2713</name>
</gene>
<evidence type="ECO:0000256" key="14">
    <source>
        <dbReference type="ARBA" id="ARBA00023137"/>
    </source>
</evidence>
<dbReference type="SUPFAM" id="SSF52540">
    <property type="entry name" value="P-loop containing nucleoside triphosphate hydrolases"/>
    <property type="match status" value="1"/>
</dbReference>
<keyword evidence="7" id="KW-0808">Transferase</keyword>
<dbReference type="GO" id="GO:0004715">
    <property type="term" value="F:non-membrane spanning protein tyrosine kinase activity"/>
    <property type="evidence" value="ECO:0007669"/>
    <property type="project" value="UniProtKB-EC"/>
</dbReference>
<comment type="similarity">
    <text evidence="3">Belongs to the etk/wzc family.</text>
</comment>
<evidence type="ECO:0000313" key="21">
    <source>
        <dbReference type="Proteomes" id="UP000031760"/>
    </source>
</evidence>
<evidence type="ECO:0000313" key="20">
    <source>
        <dbReference type="EMBL" id="BAO56722.1"/>
    </source>
</evidence>
<evidence type="ECO:0000256" key="6">
    <source>
        <dbReference type="ARBA" id="ARBA00022519"/>
    </source>
</evidence>
<keyword evidence="12 16" id="KW-1133">Transmembrane helix</keyword>
<evidence type="ECO:0000256" key="12">
    <source>
        <dbReference type="ARBA" id="ARBA00022989"/>
    </source>
</evidence>
<evidence type="ECO:0000256" key="8">
    <source>
        <dbReference type="ARBA" id="ARBA00022692"/>
    </source>
</evidence>
<sequence>MLDLNTTSTTPDESLIQQIQPYFNKWWWFIVSSLVLLSVAVIYLRYSTNIYQAEASILIKDTQAGGGISELAALGDLGMLGNSFNSVENEIEVLSSRRLMSKVVEELNLDIQYFNEGNVKTSESFQSASFKIIKSSNTDVIDPFQFYVQRISSTEVKYWEENSDDTQTAILGEPIPFDQEVILTILDAKRPIKETESKEAPIYLIKVSGFESSVVRYANKLTVDQSVKRGSVIDLSISDPVPTKTAAILNQLIVEYNKDATQDKNIVAQNTVNFIEDRLATIELSLDSVELKKQQFKQENSISDIVAEATMNLESSAEYTAKQIEAQTQLRIARDLRTYLSNLGEDDYIPANLTLDSGSINQSINEYNELLLTLNQRRETATELNPLIQELQSRLTKLKGGISASLNSYIQSLETRLGSILSQNNRLSRRIGEVPSTERTARDIERDQTIVEAIYLYLFQKKEETAISLAVTAPKAKIVDSALVADQPISPKPSIILLGALIVGLLIPFAFIYLKGLFYDKIENRKDVTRKLPSVPFLGEVPKLASDEADKIAKNDRSVLAESFRILRTNLQYKIAALEKTDKAPIIIVTSSVKGEGKTFVSFNLAMTMANSGKKVLLLGGDIRNPQLHRYLQKGSKSLNGVTEFLVYPEYKAEEFIHTSDDNENLHIMLSGAIPPNPAELWLSDRVEDLLDYARNNYDLVIIDSAPSMLVTDTLLISDKADVTVYVSRANYTEKPLLDFVSDTIESGKLKNVAIVLNNVKIANFGYGNKYAYSYGVDQDTTWEKFLKAIKLKK</sequence>
<evidence type="ECO:0000256" key="10">
    <source>
        <dbReference type="ARBA" id="ARBA00022777"/>
    </source>
</evidence>
<comment type="subcellular location">
    <subcellularLocation>
        <location evidence="1">Cell inner membrane</location>
        <topology evidence="1">Multi-pass membrane protein</topology>
    </subcellularLocation>
</comment>